<name>A0ABW7HIK1_9BURK</name>
<comment type="caution">
    <text evidence="1">The sequence shown here is derived from an EMBL/GenBank/DDBJ whole genome shotgun (WGS) entry which is preliminary data.</text>
</comment>
<proteinExistence type="predicted"/>
<organism evidence="1 2">
    <name type="scientific">Pelomonas candidula</name>
    <dbReference type="NCBI Taxonomy" id="3299025"/>
    <lineage>
        <taxon>Bacteria</taxon>
        <taxon>Pseudomonadati</taxon>
        <taxon>Pseudomonadota</taxon>
        <taxon>Betaproteobacteria</taxon>
        <taxon>Burkholderiales</taxon>
        <taxon>Sphaerotilaceae</taxon>
        <taxon>Roseateles</taxon>
    </lineage>
</organism>
<keyword evidence="2" id="KW-1185">Reference proteome</keyword>
<accession>A0ABW7HIK1</accession>
<dbReference type="EMBL" id="JBIGIC010000014">
    <property type="protein sequence ID" value="MFG6489748.1"/>
    <property type="molecule type" value="Genomic_DNA"/>
</dbReference>
<protein>
    <submittedName>
        <fullName evidence="1">Uncharacterized protein</fullName>
    </submittedName>
</protein>
<evidence type="ECO:0000313" key="1">
    <source>
        <dbReference type="EMBL" id="MFG6489748.1"/>
    </source>
</evidence>
<dbReference type="RefSeq" id="WP_394416139.1">
    <property type="nucleotide sequence ID" value="NZ_JBIGIC010000014.1"/>
</dbReference>
<dbReference type="Proteomes" id="UP001606134">
    <property type="component" value="Unassembled WGS sequence"/>
</dbReference>
<evidence type="ECO:0000313" key="2">
    <source>
        <dbReference type="Proteomes" id="UP001606134"/>
    </source>
</evidence>
<sequence>MSDDTAIEEDEIELPPSTVPSTCRVQVRRFEDGELAEMFGTLIGHYIHAFGRMLELGTLDGVTVAPGAAYAEAARTLDRGHGDLPPYTPSDGHAVGIAMTVPVIRDGAVKSHIVLNADYLIGLINGDTGLSDLALHTMGHECCHVDATAKFERAFPGRLLGKHKSMSSWLAWHVATMVWDEYIVTRTCARWGADQTEGYEDTFLSALAEARPKVNDAIRVHLAGGPPFPMIQVANTEYAHLMKFSAYHLGNLDGFKIAPADRPRTAQALDGHWFEPYFKRLHEALRGIAKDNGRWGSDAPFIALADLHQDLVRLGGIAYYELPGRRYNFLWPPYVPADAPVDDD</sequence>
<reference evidence="1 2" key="1">
    <citation type="submission" date="2024-08" db="EMBL/GenBank/DDBJ databases">
        <authorList>
            <person name="Lu H."/>
        </authorList>
    </citation>
    <scope>NUCLEOTIDE SEQUENCE [LARGE SCALE GENOMIC DNA]</scope>
    <source>
        <strain evidence="1 2">BYS78W</strain>
    </source>
</reference>
<gene>
    <name evidence="1" type="ORF">ACG04R_23935</name>
</gene>